<proteinExistence type="predicted"/>
<dbReference type="PANTHER" id="PTHR46517">
    <property type="entry name" value="FRUCTOSE-2,6-BISPHOSPHATASE TIGAR"/>
    <property type="match status" value="1"/>
</dbReference>
<dbReference type="SUPFAM" id="SSF53254">
    <property type="entry name" value="Phosphoglycerate mutase-like"/>
    <property type="match status" value="1"/>
</dbReference>
<dbReference type="EMBL" id="CP130318">
    <property type="protein sequence ID" value="WNQ11981.1"/>
    <property type="molecule type" value="Genomic_DNA"/>
</dbReference>
<dbReference type="CDD" id="cd07040">
    <property type="entry name" value="HP"/>
    <property type="match status" value="1"/>
</dbReference>
<dbReference type="Pfam" id="PF00300">
    <property type="entry name" value="His_Phos_1"/>
    <property type="match status" value="1"/>
</dbReference>
<dbReference type="GO" id="GO:0045820">
    <property type="term" value="P:negative regulation of glycolytic process"/>
    <property type="evidence" value="ECO:0007669"/>
    <property type="project" value="TreeGrafter"/>
</dbReference>
<dbReference type="SMART" id="SM00855">
    <property type="entry name" value="PGAM"/>
    <property type="match status" value="1"/>
</dbReference>
<dbReference type="GO" id="GO:0004331">
    <property type="term" value="F:fructose-2,6-bisphosphate 2-phosphatase activity"/>
    <property type="evidence" value="ECO:0007669"/>
    <property type="project" value="TreeGrafter"/>
</dbReference>
<dbReference type="RefSeq" id="WP_315605758.1">
    <property type="nucleotide sequence ID" value="NZ_CP130318.1"/>
</dbReference>
<organism evidence="2 3">
    <name type="scientific">Paenibacillus aurantius</name>
    <dbReference type="NCBI Taxonomy" id="2918900"/>
    <lineage>
        <taxon>Bacteria</taxon>
        <taxon>Bacillati</taxon>
        <taxon>Bacillota</taxon>
        <taxon>Bacilli</taxon>
        <taxon>Bacillales</taxon>
        <taxon>Paenibacillaceae</taxon>
        <taxon>Paenibacillus</taxon>
    </lineage>
</organism>
<keyword evidence="3" id="KW-1185">Reference proteome</keyword>
<name>A0AA96RFY6_9BACL</name>
<reference evidence="2 3" key="1">
    <citation type="submission" date="2022-02" db="EMBL/GenBank/DDBJ databases">
        <title>Paenibacillus sp. MBLB1776 Whole Genome Shotgun Sequencing.</title>
        <authorList>
            <person name="Hwang C.Y."/>
            <person name="Cho E.-S."/>
            <person name="Seo M.-J."/>
        </authorList>
    </citation>
    <scope>NUCLEOTIDE SEQUENCE [LARGE SCALE GENOMIC DNA]</scope>
    <source>
        <strain evidence="2 3">MBLB1776</strain>
    </source>
</reference>
<sequence length="201" mass="22710">MKTILYMVRHADSPYVPGQERTRGLSAAGAAASRQIAERLKDLPVDGVVSSSYARAVQTVQPLAESRGLPIREYEGLRERLIGGEESEAPWEEIRNAIERSFTDHDYALEGGETTKEARLRALPILEELLEEYEGRAVAIGTHGNIMTILMNHYEPGCDYAFWQETSRPDVYRMTFDGRHLESIERLWSPEAVHPEKHSSV</sequence>
<gene>
    <name evidence="2" type="ORF">MJA45_02665</name>
</gene>
<dbReference type="InterPro" id="IPR029033">
    <property type="entry name" value="His_PPase_superfam"/>
</dbReference>
<protein>
    <submittedName>
        <fullName evidence="2">Histidine phosphatase family protein</fullName>
        <ecNumber evidence="2">3.1.3.-</ecNumber>
    </submittedName>
</protein>
<dbReference type="KEGG" id="paun:MJA45_02665"/>
<dbReference type="GO" id="GO:0005829">
    <property type="term" value="C:cytosol"/>
    <property type="evidence" value="ECO:0007669"/>
    <property type="project" value="TreeGrafter"/>
</dbReference>
<accession>A0AA96RFY6</accession>
<dbReference type="GO" id="GO:0043456">
    <property type="term" value="P:regulation of pentose-phosphate shunt"/>
    <property type="evidence" value="ECO:0007669"/>
    <property type="project" value="TreeGrafter"/>
</dbReference>
<evidence type="ECO:0000256" key="1">
    <source>
        <dbReference type="ARBA" id="ARBA00022801"/>
    </source>
</evidence>
<dbReference type="PANTHER" id="PTHR46517:SF1">
    <property type="entry name" value="FRUCTOSE-2,6-BISPHOSPHATASE TIGAR"/>
    <property type="match status" value="1"/>
</dbReference>
<evidence type="ECO:0000313" key="3">
    <source>
        <dbReference type="Proteomes" id="UP001305702"/>
    </source>
</evidence>
<keyword evidence="1 2" id="KW-0378">Hydrolase</keyword>
<dbReference type="Gene3D" id="3.40.50.1240">
    <property type="entry name" value="Phosphoglycerate mutase-like"/>
    <property type="match status" value="1"/>
</dbReference>
<dbReference type="InterPro" id="IPR051695">
    <property type="entry name" value="Phosphoglycerate_Mutase"/>
</dbReference>
<dbReference type="Proteomes" id="UP001305702">
    <property type="component" value="Chromosome"/>
</dbReference>
<dbReference type="InterPro" id="IPR013078">
    <property type="entry name" value="His_Pase_superF_clade-1"/>
</dbReference>
<dbReference type="EC" id="3.1.3.-" evidence="2"/>
<dbReference type="AlphaFoldDB" id="A0AA96RFY6"/>
<evidence type="ECO:0000313" key="2">
    <source>
        <dbReference type="EMBL" id="WNQ11981.1"/>
    </source>
</evidence>